<name>A0A6J2JJ21_BOMMA</name>
<evidence type="ECO:0000313" key="1">
    <source>
        <dbReference type="Proteomes" id="UP000504629"/>
    </source>
</evidence>
<protein>
    <submittedName>
        <fullName evidence="2">Uncharacterized protein LOC114242562</fullName>
    </submittedName>
</protein>
<dbReference type="RefSeq" id="XP_028029555.1">
    <property type="nucleotide sequence ID" value="XM_028173754.1"/>
</dbReference>
<dbReference type="AlphaFoldDB" id="A0A6J2JJ21"/>
<dbReference type="Proteomes" id="UP000504629">
    <property type="component" value="Unplaced"/>
</dbReference>
<reference evidence="2" key="1">
    <citation type="submission" date="2025-08" db="UniProtKB">
        <authorList>
            <consortium name="RefSeq"/>
        </authorList>
    </citation>
    <scope>IDENTIFICATION</scope>
    <source>
        <tissue evidence="2">Silk gland</tissue>
    </source>
</reference>
<evidence type="ECO:0000313" key="2">
    <source>
        <dbReference type="RefSeq" id="XP_028029555.1"/>
    </source>
</evidence>
<dbReference type="OrthoDB" id="7433254at2759"/>
<proteinExistence type="predicted"/>
<dbReference type="GeneID" id="114242562"/>
<keyword evidence="1" id="KW-1185">Reference proteome</keyword>
<dbReference type="SMR" id="A0A6J2JJ21"/>
<accession>A0A6J2JJ21</accession>
<dbReference type="KEGG" id="bman:114242562"/>
<sequence>MVDNKANPDDFAQYIQSVLQLNTLEKIAHNLDKELEDSQRIMREVKSMFDTIPNLQNSNSESGNNLRHEDIAKFLDAGMPKLLMPDMEENAMEIDLDDVINTMKMYAEDLRRNFILTQLQLRVNKEIECLEWEQYASSLEQLGKRLANIKLNKNDVSPKNTELENKLVQLCQDVNLFTQMVQAKTALSENSATVQPEVNNQNALQYEQIIAKLLTGINEVTYLLQNKNYQ</sequence>
<organism evidence="1 2">
    <name type="scientific">Bombyx mandarina</name>
    <name type="common">Wild silk moth</name>
    <name type="synonym">Wild silkworm</name>
    <dbReference type="NCBI Taxonomy" id="7092"/>
    <lineage>
        <taxon>Eukaryota</taxon>
        <taxon>Metazoa</taxon>
        <taxon>Ecdysozoa</taxon>
        <taxon>Arthropoda</taxon>
        <taxon>Hexapoda</taxon>
        <taxon>Insecta</taxon>
        <taxon>Pterygota</taxon>
        <taxon>Neoptera</taxon>
        <taxon>Endopterygota</taxon>
        <taxon>Lepidoptera</taxon>
        <taxon>Glossata</taxon>
        <taxon>Ditrysia</taxon>
        <taxon>Bombycoidea</taxon>
        <taxon>Bombycidae</taxon>
        <taxon>Bombycinae</taxon>
        <taxon>Bombyx</taxon>
    </lineage>
</organism>
<gene>
    <name evidence="2" type="primary">LOC114242562</name>
</gene>